<dbReference type="InterPro" id="IPR036264">
    <property type="entry name" value="Bact_exopeptidase_dim_dom"/>
</dbReference>
<dbReference type="PANTHER" id="PTHR11014">
    <property type="entry name" value="PEPTIDASE M20 FAMILY MEMBER"/>
    <property type="match status" value="1"/>
</dbReference>
<evidence type="ECO:0000259" key="3">
    <source>
        <dbReference type="Pfam" id="PF07687"/>
    </source>
</evidence>
<evidence type="ECO:0000313" key="5">
    <source>
        <dbReference type="Proteomes" id="UP000297258"/>
    </source>
</evidence>
<feature type="binding site" evidence="2">
    <location>
        <position position="181"/>
    </location>
    <ligand>
        <name>Mn(2+)</name>
        <dbReference type="ChEBI" id="CHEBI:29035"/>
        <label>2</label>
    </ligand>
</feature>
<evidence type="ECO:0000256" key="2">
    <source>
        <dbReference type="PIRSR" id="PIRSR005962-1"/>
    </source>
</evidence>
<dbReference type="InterPro" id="IPR017439">
    <property type="entry name" value="Amidohydrolase"/>
</dbReference>
<dbReference type="SUPFAM" id="SSF53187">
    <property type="entry name" value="Zn-dependent exopeptidases"/>
    <property type="match status" value="1"/>
</dbReference>
<dbReference type="SUPFAM" id="SSF55031">
    <property type="entry name" value="Bacterial exopeptidase dimerisation domain"/>
    <property type="match status" value="1"/>
</dbReference>
<dbReference type="EMBL" id="SPUM01000007">
    <property type="protein sequence ID" value="TFW35757.1"/>
    <property type="molecule type" value="Genomic_DNA"/>
</dbReference>
<dbReference type="OrthoDB" id="8875216at2"/>
<feature type="binding site" evidence="2">
    <location>
        <position position="154"/>
    </location>
    <ligand>
        <name>Mn(2+)</name>
        <dbReference type="ChEBI" id="CHEBI:29035"/>
        <label>2</label>
    </ligand>
</feature>
<name>A0A4Y9TAG7_9BURK</name>
<protein>
    <submittedName>
        <fullName evidence="4">Amidohydrolase</fullName>
    </submittedName>
</protein>
<feature type="domain" description="Peptidase M20 dimerisation" evidence="3">
    <location>
        <begin position="203"/>
        <end position="299"/>
    </location>
</feature>
<dbReference type="FunFam" id="3.30.70.360:FF:000001">
    <property type="entry name" value="N-acetyldiaminopimelate deacetylase"/>
    <property type="match status" value="1"/>
</dbReference>
<comment type="caution">
    <text evidence="4">The sequence shown here is derived from an EMBL/GenBank/DDBJ whole genome shotgun (WGS) entry which is preliminary data.</text>
</comment>
<dbReference type="RefSeq" id="WP_135187877.1">
    <property type="nucleotide sequence ID" value="NZ_SPUM01000007.1"/>
</dbReference>
<proteinExistence type="predicted"/>
<dbReference type="InterPro" id="IPR002933">
    <property type="entry name" value="Peptidase_M20"/>
</dbReference>
<evidence type="ECO:0000313" key="4">
    <source>
        <dbReference type="EMBL" id="TFW35757.1"/>
    </source>
</evidence>
<dbReference type="Pfam" id="PF07687">
    <property type="entry name" value="M20_dimer"/>
    <property type="match status" value="1"/>
</dbReference>
<organism evidence="4 5">
    <name type="scientific">Massilia horti</name>
    <dbReference type="NCBI Taxonomy" id="2562153"/>
    <lineage>
        <taxon>Bacteria</taxon>
        <taxon>Pseudomonadati</taxon>
        <taxon>Pseudomonadota</taxon>
        <taxon>Betaproteobacteria</taxon>
        <taxon>Burkholderiales</taxon>
        <taxon>Oxalobacteraceae</taxon>
        <taxon>Telluria group</taxon>
        <taxon>Massilia</taxon>
    </lineage>
</organism>
<dbReference type="InterPro" id="IPR011650">
    <property type="entry name" value="Peptidase_M20_dimer"/>
</dbReference>
<feature type="binding site" evidence="2">
    <location>
        <position position="118"/>
    </location>
    <ligand>
        <name>Mn(2+)</name>
        <dbReference type="ChEBI" id="CHEBI:29035"/>
        <label>2</label>
    </ligand>
</feature>
<dbReference type="GO" id="GO:0019877">
    <property type="term" value="P:diaminopimelate biosynthetic process"/>
    <property type="evidence" value="ECO:0007669"/>
    <property type="project" value="UniProtKB-ARBA"/>
</dbReference>
<feature type="binding site" evidence="2">
    <location>
        <position position="120"/>
    </location>
    <ligand>
        <name>Mn(2+)</name>
        <dbReference type="ChEBI" id="CHEBI:29035"/>
        <label>2</label>
    </ligand>
</feature>
<dbReference type="Gene3D" id="3.30.70.360">
    <property type="match status" value="1"/>
</dbReference>
<dbReference type="Proteomes" id="UP000297258">
    <property type="component" value="Unassembled WGS sequence"/>
</dbReference>
<comment type="cofactor">
    <cofactor evidence="2">
        <name>Mn(2+)</name>
        <dbReference type="ChEBI" id="CHEBI:29035"/>
    </cofactor>
    <text evidence="2">The Mn(2+) ion enhances activity.</text>
</comment>
<keyword evidence="2" id="KW-0479">Metal-binding</keyword>
<evidence type="ECO:0000256" key="1">
    <source>
        <dbReference type="ARBA" id="ARBA00022801"/>
    </source>
</evidence>
<dbReference type="Pfam" id="PF01546">
    <property type="entry name" value="Peptidase_M20"/>
    <property type="match status" value="1"/>
</dbReference>
<dbReference type="PANTHER" id="PTHR11014:SF63">
    <property type="entry name" value="METALLOPEPTIDASE, PUTATIVE (AFU_ORTHOLOGUE AFUA_6G09600)-RELATED"/>
    <property type="match status" value="1"/>
</dbReference>
<sequence length="422" mass="44727">MNTTQANPSDSLPGNLSALLPDLEKLYTDIHSHPELSMQETRTAGLAADRLRAAGYEVTTGVGKTGVVGLLRNGDGPTVMLRADMDALPVEEATGVPYASHVRATDREGNVVPVMHACGHDMHVTWLAGAATALAQNRADWHGTLMAVFQPGEETAEGARAMIDDGLLKRFPKPDAVLGQHVMVGPAGTIGSRSGVITSAADSLQIRLFGRGAHGSMPQASIDPVVMAAATVLRLQTIVSREVGPTEAAVVTVGSLQAGTKENVIPDEAVIKLNVRTFDEGVRKRVLDAVTRIANAEAAASGALKPPEITPLDRYPLVTNDAAAASRVRDAFRRHFPADRIRETGPASASEDFGSFGTEWQAPSVFWFVGGTDPGIYAKAKAENRINEIPTNHNPRFLPVIHPTLETGVETLVVAARAWLSA</sequence>
<keyword evidence="2" id="KW-0464">Manganese</keyword>
<keyword evidence="5" id="KW-1185">Reference proteome</keyword>
<gene>
    <name evidence="4" type="ORF">E4O92_00975</name>
</gene>
<dbReference type="GO" id="GO:0050118">
    <property type="term" value="F:N-acetyldiaminopimelate deacetylase activity"/>
    <property type="evidence" value="ECO:0007669"/>
    <property type="project" value="UniProtKB-ARBA"/>
</dbReference>
<dbReference type="AlphaFoldDB" id="A0A4Y9TAG7"/>
<dbReference type="Gene3D" id="3.40.630.10">
    <property type="entry name" value="Zn peptidases"/>
    <property type="match status" value="1"/>
</dbReference>
<accession>A0A4Y9TAG7</accession>
<feature type="binding site" evidence="2">
    <location>
        <position position="393"/>
    </location>
    <ligand>
        <name>Mn(2+)</name>
        <dbReference type="ChEBI" id="CHEBI:29035"/>
        <label>2</label>
    </ligand>
</feature>
<keyword evidence="1 4" id="KW-0378">Hydrolase</keyword>
<reference evidence="4 5" key="1">
    <citation type="submission" date="2019-03" db="EMBL/GenBank/DDBJ databases">
        <title>Draft genome of Massilia hortus sp. nov., a novel bacterial species of the Oxalobacteraceae family.</title>
        <authorList>
            <person name="Peta V."/>
            <person name="Raths R."/>
            <person name="Bucking H."/>
        </authorList>
    </citation>
    <scope>NUCLEOTIDE SEQUENCE [LARGE SCALE GENOMIC DNA]</scope>
    <source>
        <strain evidence="4 5">ONC3</strain>
    </source>
</reference>
<dbReference type="NCBIfam" id="TIGR01891">
    <property type="entry name" value="amidohydrolases"/>
    <property type="match status" value="1"/>
</dbReference>
<dbReference type="GO" id="GO:0046872">
    <property type="term" value="F:metal ion binding"/>
    <property type="evidence" value="ECO:0007669"/>
    <property type="project" value="UniProtKB-KW"/>
</dbReference>
<dbReference type="CDD" id="cd05664">
    <property type="entry name" value="M20_Acy1-like"/>
    <property type="match status" value="1"/>
</dbReference>
<dbReference type="PIRSF" id="PIRSF005962">
    <property type="entry name" value="Pept_M20D_amidohydro"/>
    <property type="match status" value="1"/>
</dbReference>